<gene>
    <name evidence="1" type="ORF">BC777_0139</name>
</gene>
<comment type="caution">
    <text evidence="1">The sequence shown here is derived from an EMBL/GenBank/DDBJ whole genome shotgun (WGS) entry which is preliminary data.</text>
</comment>
<keyword evidence="2" id="KW-1185">Reference proteome</keyword>
<sequence length="123" mass="14376">MNEHLHLWLGRFQSDTALAELFEEQYEDRARPLNGFAASQGQRRYDHDFIEYRVGNGEALEDLIRLNSYSQFYLEQVLEAARASQLQDANLFILADAKEFRTPMNIEKTGVSMTYLGQFSYRK</sequence>
<reference evidence="1 2" key="1">
    <citation type="submission" date="2017-11" db="EMBL/GenBank/DDBJ databases">
        <title>Genomic Encyclopedia of Archaeal and Bacterial Type Strains, Phase II (KMG-II): From Individual Species to Whole Genera.</title>
        <authorList>
            <person name="Goeker M."/>
        </authorList>
    </citation>
    <scope>NUCLEOTIDE SEQUENCE [LARGE SCALE GENOMIC DNA]</scope>
    <source>
        <strain evidence="1 2">DSM 29128</strain>
    </source>
</reference>
<accession>A0A2M8WK75</accession>
<evidence type="ECO:0000313" key="1">
    <source>
        <dbReference type="EMBL" id="PJI91313.1"/>
    </source>
</evidence>
<dbReference type="EMBL" id="PGTY01000001">
    <property type="protein sequence ID" value="PJI91313.1"/>
    <property type="molecule type" value="Genomic_DNA"/>
</dbReference>
<evidence type="ECO:0000313" key="2">
    <source>
        <dbReference type="Proteomes" id="UP000228531"/>
    </source>
</evidence>
<protein>
    <submittedName>
        <fullName evidence="1">Immunity protein 22 of polymorphic toxin system</fullName>
    </submittedName>
</protein>
<dbReference type="InterPro" id="IPR025560">
    <property type="entry name" value="Imm22"/>
</dbReference>
<proteinExistence type="predicted"/>
<organism evidence="1 2">
    <name type="scientific">Yoonia maricola</name>
    <dbReference type="NCBI Taxonomy" id="420999"/>
    <lineage>
        <taxon>Bacteria</taxon>
        <taxon>Pseudomonadati</taxon>
        <taxon>Pseudomonadota</taxon>
        <taxon>Alphaproteobacteria</taxon>
        <taxon>Rhodobacterales</taxon>
        <taxon>Paracoccaceae</taxon>
        <taxon>Yoonia</taxon>
    </lineage>
</organism>
<name>A0A2M8WK75_9RHOB</name>
<dbReference type="Proteomes" id="UP000228531">
    <property type="component" value="Unassembled WGS sequence"/>
</dbReference>
<dbReference type="Pfam" id="PF14112">
    <property type="entry name" value="DUF4284"/>
    <property type="match status" value="1"/>
</dbReference>
<dbReference type="RefSeq" id="WP_168769031.1">
    <property type="nucleotide sequence ID" value="NZ_PGTY01000001.1"/>
</dbReference>
<dbReference type="AlphaFoldDB" id="A0A2M8WK75"/>